<organism evidence="2 3">
    <name type="scientific">Chitinophaga eiseniae</name>
    <dbReference type="NCBI Taxonomy" id="634771"/>
    <lineage>
        <taxon>Bacteria</taxon>
        <taxon>Pseudomonadati</taxon>
        <taxon>Bacteroidota</taxon>
        <taxon>Chitinophagia</taxon>
        <taxon>Chitinophagales</taxon>
        <taxon>Chitinophagaceae</taxon>
        <taxon>Chitinophaga</taxon>
    </lineage>
</organism>
<proteinExistence type="predicted"/>
<evidence type="ECO:0000256" key="1">
    <source>
        <dbReference type="SAM" id="SignalP"/>
    </source>
</evidence>
<dbReference type="EMBL" id="FUWZ01000002">
    <property type="protein sequence ID" value="SKA14943.1"/>
    <property type="molecule type" value="Genomic_DNA"/>
</dbReference>
<evidence type="ECO:0008006" key="4">
    <source>
        <dbReference type="Google" id="ProtNLM"/>
    </source>
</evidence>
<dbReference type="RefSeq" id="WP_078669589.1">
    <property type="nucleotide sequence ID" value="NZ_FUWZ01000002.1"/>
</dbReference>
<feature type="signal peptide" evidence="1">
    <location>
        <begin position="1"/>
        <end position="20"/>
    </location>
</feature>
<sequence length="318" mass="34987">MKIKLSIPVCCITLCTVLLFFSCKKNSSKEDIVPQPPAKKVAIKFQVGDFTQETTGFGRATSNTNLKDYISFFYYMAYDNKGNIVSKKMQTKDSLTFGSIRDSLASGAYTIVMMGSGNFVSVDGSGIDPITGFMPFLPLNEAYIVFLPGFNLTPMGVITGHEIFYKKFTVDVGRDSIVSSVFLARIVGKVELNILDSTSFYRTEATLSMDSQDYYIAGDSIADPFIDVRGEPVFISHGVGRLETFVLNNKKTFDIKIKGFNASNQLVASKTITNMRIEWNKKLIMKGNLASPAPPDGARVSADAGSNDWKTNSTIINF</sequence>
<dbReference type="AlphaFoldDB" id="A0A1T4RG72"/>
<protein>
    <recommendedName>
        <fullName evidence="4">Fimbrillin-A associated anchor protein Mfa1 and Mfa2</fullName>
    </recommendedName>
</protein>
<reference evidence="3" key="1">
    <citation type="submission" date="2017-02" db="EMBL/GenBank/DDBJ databases">
        <authorList>
            <person name="Varghese N."/>
            <person name="Submissions S."/>
        </authorList>
    </citation>
    <scope>NUCLEOTIDE SEQUENCE [LARGE SCALE GENOMIC DNA]</scope>
    <source>
        <strain evidence="3">DSM 22224</strain>
    </source>
</reference>
<dbReference type="Proteomes" id="UP000190367">
    <property type="component" value="Unassembled WGS sequence"/>
</dbReference>
<dbReference type="OrthoDB" id="677880at2"/>
<keyword evidence="3" id="KW-1185">Reference proteome</keyword>
<keyword evidence="1" id="KW-0732">Signal</keyword>
<accession>A0A1T4RG72</accession>
<evidence type="ECO:0000313" key="3">
    <source>
        <dbReference type="Proteomes" id="UP000190367"/>
    </source>
</evidence>
<feature type="chain" id="PRO_5012210991" description="Fimbrillin-A associated anchor protein Mfa1 and Mfa2" evidence="1">
    <location>
        <begin position="21"/>
        <end position="318"/>
    </location>
</feature>
<evidence type="ECO:0000313" key="2">
    <source>
        <dbReference type="EMBL" id="SKA14943.1"/>
    </source>
</evidence>
<dbReference type="PROSITE" id="PS51257">
    <property type="entry name" value="PROKAR_LIPOPROTEIN"/>
    <property type="match status" value="1"/>
</dbReference>
<gene>
    <name evidence="2" type="ORF">SAMN04488128_1021107</name>
</gene>
<name>A0A1T4RG72_9BACT</name>